<organism evidence="8">
    <name type="scientific">Desulfobacca acetoxidans</name>
    <dbReference type="NCBI Taxonomy" id="60893"/>
    <lineage>
        <taxon>Bacteria</taxon>
        <taxon>Pseudomonadati</taxon>
        <taxon>Thermodesulfobacteriota</taxon>
        <taxon>Desulfobaccia</taxon>
        <taxon>Desulfobaccales</taxon>
        <taxon>Desulfobaccaceae</taxon>
        <taxon>Desulfobacca</taxon>
    </lineage>
</organism>
<reference evidence="8" key="1">
    <citation type="journal article" date="2020" name="mSystems">
        <title>Genome- and Community-Level Interaction Insights into Carbon Utilization and Element Cycling Functions of Hydrothermarchaeota in Hydrothermal Sediment.</title>
        <authorList>
            <person name="Zhou Z."/>
            <person name="Liu Y."/>
            <person name="Xu W."/>
            <person name="Pan J."/>
            <person name="Luo Z.H."/>
            <person name="Li M."/>
        </authorList>
    </citation>
    <scope>NUCLEOTIDE SEQUENCE [LARGE SCALE GENOMIC DNA]</scope>
    <source>
        <strain evidence="8">SpSt-776</strain>
    </source>
</reference>
<sequence length="40" mass="4080">MAIQVGQEYLCKICGNKVQVLEAGGGVLVCCGVPMKLVAG</sequence>
<evidence type="ECO:0000256" key="3">
    <source>
        <dbReference type="ARBA" id="ARBA00022723"/>
    </source>
</evidence>
<comment type="caution">
    <text evidence="8">The sequence shown here is derived from an EMBL/GenBank/DDBJ whole genome shotgun (WGS) entry which is preliminary data.</text>
</comment>
<feature type="binding site" evidence="6">
    <location>
        <position position="11"/>
    </location>
    <ligand>
        <name>Fe cation</name>
        <dbReference type="ChEBI" id="CHEBI:24875"/>
    </ligand>
</feature>
<evidence type="ECO:0000256" key="6">
    <source>
        <dbReference type="PIRSR" id="PIRSR000075-1"/>
    </source>
</evidence>
<dbReference type="AlphaFoldDB" id="A0A7C3SIR7"/>
<proteinExistence type="predicted"/>
<name>A0A7C3SIR7_9BACT</name>
<keyword evidence="5 6" id="KW-0408">Iron</keyword>
<keyword evidence="4" id="KW-0249">Electron transport</keyword>
<comment type="subunit">
    <text evidence="1">Homodimer.</text>
</comment>
<feature type="domain" description="Desulfoferrodoxin N-terminal" evidence="7">
    <location>
        <begin position="5"/>
        <end position="37"/>
    </location>
</feature>
<evidence type="ECO:0000313" key="8">
    <source>
        <dbReference type="EMBL" id="HGB14622.1"/>
    </source>
</evidence>
<keyword evidence="2" id="KW-0813">Transport</keyword>
<dbReference type="GO" id="GO:0005506">
    <property type="term" value="F:iron ion binding"/>
    <property type="evidence" value="ECO:0007669"/>
    <property type="project" value="InterPro"/>
</dbReference>
<dbReference type="InterPro" id="IPR038094">
    <property type="entry name" value="Desulfoferrodoxin_N_sf"/>
</dbReference>
<keyword evidence="3 6" id="KW-0479">Metal-binding</keyword>
<evidence type="ECO:0000256" key="5">
    <source>
        <dbReference type="ARBA" id="ARBA00023004"/>
    </source>
</evidence>
<feature type="binding site" evidence="6">
    <location>
        <position position="31"/>
    </location>
    <ligand>
        <name>Fe cation</name>
        <dbReference type="ChEBI" id="CHEBI:24875"/>
    </ligand>
</feature>
<evidence type="ECO:0000256" key="2">
    <source>
        <dbReference type="ARBA" id="ARBA00022448"/>
    </source>
</evidence>
<evidence type="ECO:0000259" key="7">
    <source>
        <dbReference type="Pfam" id="PF06397"/>
    </source>
</evidence>
<dbReference type="SUPFAM" id="SSF57802">
    <property type="entry name" value="Rubredoxin-like"/>
    <property type="match status" value="1"/>
</dbReference>
<dbReference type="NCBIfam" id="TIGR00319">
    <property type="entry name" value="desulf_FeS4"/>
    <property type="match status" value="1"/>
</dbReference>
<gene>
    <name evidence="8" type="ORF">ENV62_05230</name>
</gene>
<evidence type="ECO:0000256" key="1">
    <source>
        <dbReference type="ARBA" id="ARBA00011738"/>
    </source>
</evidence>
<dbReference type="InterPro" id="IPR012002">
    <property type="entry name" value="Desulforedoxin"/>
</dbReference>
<dbReference type="PIRSF" id="PIRSF000075">
    <property type="entry name" value="Desulforedoxin"/>
    <property type="match status" value="1"/>
</dbReference>
<dbReference type="InterPro" id="IPR004462">
    <property type="entry name" value="Desulfoferrodoxin_N"/>
</dbReference>
<evidence type="ECO:0000256" key="4">
    <source>
        <dbReference type="ARBA" id="ARBA00022982"/>
    </source>
</evidence>
<accession>A0A7C3SIR7</accession>
<protein>
    <submittedName>
        <fullName evidence="8">Desulfoferrodoxin FeS4 iron-binding domain-containing protein</fullName>
    </submittedName>
</protein>
<dbReference type="Gene3D" id="2.20.28.100">
    <property type="entry name" value="Desulphoferrodoxin, N-terminal domain"/>
    <property type="match status" value="1"/>
</dbReference>
<dbReference type="EMBL" id="DTHB01000042">
    <property type="protein sequence ID" value="HGB14622.1"/>
    <property type="molecule type" value="Genomic_DNA"/>
</dbReference>
<feature type="binding site" evidence="6">
    <location>
        <position position="14"/>
    </location>
    <ligand>
        <name>Fe cation</name>
        <dbReference type="ChEBI" id="CHEBI:24875"/>
    </ligand>
</feature>
<comment type="cofactor">
    <cofactor evidence="6">
        <name>Fe cation</name>
        <dbReference type="ChEBI" id="CHEBI:24875"/>
    </cofactor>
    <text evidence="6">Binds 2 irons ions per subunit via 4 cysteine residues per iron.</text>
</comment>
<feature type="binding site" evidence="6">
    <location>
        <position position="30"/>
    </location>
    <ligand>
        <name>Fe cation</name>
        <dbReference type="ChEBI" id="CHEBI:24875"/>
    </ligand>
</feature>
<dbReference type="Pfam" id="PF06397">
    <property type="entry name" value="Desulfoferrod_N"/>
    <property type="match status" value="1"/>
</dbReference>